<organism evidence="3 4">
    <name type="scientific">Mycena venus</name>
    <dbReference type="NCBI Taxonomy" id="2733690"/>
    <lineage>
        <taxon>Eukaryota</taxon>
        <taxon>Fungi</taxon>
        <taxon>Dikarya</taxon>
        <taxon>Basidiomycota</taxon>
        <taxon>Agaricomycotina</taxon>
        <taxon>Agaricomycetes</taxon>
        <taxon>Agaricomycetidae</taxon>
        <taxon>Agaricales</taxon>
        <taxon>Marasmiineae</taxon>
        <taxon>Mycenaceae</taxon>
        <taxon>Mycena</taxon>
    </lineage>
</organism>
<accession>A0A8H6XH30</accession>
<feature type="coiled-coil region" evidence="1">
    <location>
        <begin position="146"/>
        <end position="173"/>
    </location>
</feature>
<evidence type="ECO:0000313" key="3">
    <source>
        <dbReference type="EMBL" id="KAF7340324.1"/>
    </source>
</evidence>
<dbReference type="Proteomes" id="UP000620124">
    <property type="component" value="Unassembled WGS sequence"/>
</dbReference>
<protein>
    <submittedName>
        <fullName evidence="3">Uncharacterized protein</fullName>
    </submittedName>
</protein>
<feature type="region of interest" description="Disordered" evidence="2">
    <location>
        <begin position="1"/>
        <end position="56"/>
    </location>
</feature>
<gene>
    <name evidence="3" type="ORF">MVEN_01951500</name>
</gene>
<keyword evidence="4" id="KW-1185">Reference proteome</keyword>
<dbReference type="EMBL" id="JACAZI010000019">
    <property type="protein sequence ID" value="KAF7340324.1"/>
    <property type="molecule type" value="Genomic_DNA"/>
</dbReference>
<proteinExistence type="predicted"/>
<comment type="caution">
    <text evidence="3">The sequence shown here is derived from an EMBL/GenBank/DDBJ whole genome shotgun (WGS) entry which is preliminary data.</text>
</comment>
<dbReference type="AlphaFoldDB" id="A0A8H6XH30"/>
<feature type="compositionally biased region" description="Low complexity" evidence="2">
    <location>
        <begin position="44"/>
        <end position="56"/>
    </location>
</feature>
<evidence type="ECO:0000256" key="1">
    <source>
        <dbReference type="SAM" id="Coils"/>
    </source>
</evidence>
<keyword evidence="1" id="KW-0175">Coiled coil</keyword>
<feature type="compositionally biased region" description="Low complexity" evidence="2">
    <location>
        <begin position="284"/>
        <end position="294"/>
    </location>
</feature>
<name>A0A8H6XH30_9AGAR</name>
<evidence type="ECO:0000256" key="2">
    <source>
        <dbReference type="SAM" id="MobiDB-lite"/>
    </source>
</evidence>
<feature type="region of interest" description="Disordered" evidence="2">
    <location>
        <begin position="70"/>
        <end position="141"/>
    </location>
</feature>
<feature type="region of interest" description="Disordered" evidence="2">
    <location>
        <begin position="333"/>
        <end position="355"/>
    </location>
</feature>
<feature type="region of interest" description="Disordered" evidence="2">
    <location>
        <begin position="271"/>
        <end position="306"/>
    </location>
</feature>
<sequence length="405" mass="43479">MGADSSDGSIPHPGVTAAIPVDPSSPISDSSSSGEDIVWNGEDSSITAQSPSASSALKRKRYILDHVLLSPSGSSTLDSIPAPDTDPSPRKKSRQSQNATPREYQGPLQRTAELSGQFQPDGRNLHEAGAEIPPPNSTQEERDSFLIDMENCLESILNELAEETQQRESLQERYASELFRPVSDISGTASPISVLPTATYSFLPAHGSDASDDELSQNLFDRFQSLTLDAEYSGAHGHSQLDVVYDNTTWDDIVDAGFNAELAGSLPSFSILDRTSPTPPTPPLGSGSPSSALPQEYDVSGGPEAQFKTLEPDAHLWGELDMDIDIGEPEIYLHSASPSDSHDADASRSESGFIPDGRRSHCPCIQCSSKPPTAPNFMAAWDSGQQEIHRLFNLSPFAQPTNDSP</sequence>
<dbReference type="OrthoDB" id="3070939at2759"/>
<reference evidence="3" key="1">
    <citation type="submission" date="2020-05" db="EMBL/GenBank/DDBJ databases">
        <title>Mycena genomes resolve the evolution of fungal bioluminescence.</title>
        <authorList>
            <person name="Tsai I.J."/>
        </authorList>
    </citation>
    <scope>NUCLEOTIDE SEQUENCE</scope>
    <source>
        <strain evidence="3">CCC161011</strain>
    </source>
</reference>
<feature type="compositionally biased region" description="Low complexity" evidence="2">
    <location>
        <begin position="19"/>
        <end position="37"/>
    </location>
</feature>
<evidence type="ECO:0000313" key="4">
    <source>
        <dbReference type="Proteomes" id="UP000620124"/>
    </source>
</evidence>